<dbReference type="EC" id="7.1.1.2" evidence="3 16"/>
<feature type="domain" description="NADH:quinone oxidoreductase/Mrp antiporter transmembrane" evidence="17">
    <location>
        <begin position="110"/>
        <end position="411"/>
    </location>
</feature>
<feature type="transmembrane region" description="Helical" evidence="16">
    <location>
        <begin position="93"/>
        <end position="110"/>
    </location>
</feature>
<feature type="transmembrane region" description="Helical" evidence="16">
    <location>
        <begin position="293"/>
        <end position="318"/>
    </location>
</feature>
<evidence type="ECO:0000256" key="10">
    <source>
        <dbReference type="ARBA" id="ARBA00022989"/>
    </source>
</evidence>
<evidence type="ECO:0000256" key="12">
    <source>
        <dbReference type="ARBA" id="ARBA00023075"/>
    </source>
</evidence>
<keyword evidence="8" id="KW-1278">Translocase</keyword>
<keyword evidence="5 16" id="KW-0813">Transport</keyword>
<feature type="transmembrane region" description="Helical" evidence="16">
    <location>
        <begin position="398"/>
        <end position="421"/>
    </location>
</feature>
<evidence type="ECO:0000256" key="9">
    <source>
        <dbReference type="ARBA" id="ARBA00022982"/>
    </source>
</evidence>
<evidence type="ECO:0000256" key="11">
    <source>
        <dbReference type="ARBA" id="ARBA00023027"/>
    </source>
</evidence>
<evidence type="ECO:0000256" key="4">
    <source>
        <dbReference type="ARBA" id="ARBA00021006"/>
    </source>
</evidence>
<comment type="catalytic activity">
    <reaction evidence="15 16">
        <text>a ubiquinone + NADH + 5 H(+)(in) = a ubiquinol + NAD(+) + 4 H(+)(out)</text>
        <dbReference type="Rhea" id="RHEA:29091"/>
        <dbReference type="Rhea" id="RHEA-COMP:9565"/>
        <dbReference type="Rhea" id="RHEA-COMP:9566"/>
        <dbReference type="ChEBI" id="CHEBI:15378"/>
        <dbReference type="ChEBI" id="CHEBI:16389"/>
        <dbReference type="ChEBI" id="CHEBI:17976"/>
        <dbReference type="ChEBI" id="CHEBI:57540"/>
        <dbReference type="ChEBI" id="CHEBI:57945"/>
        <dbReference type="EC" id="7.1.1.2"/>
    </reaction>
</comment>
<dbReference type="GO" id="GO:0008137">
    <property type="term" value="F:NADH dehydrogenase (ubiquinone) activity"/>
    <property type="evidence" value="ECO:0007669"/>
    <property type="project" value="UniProtKB-UniRule"/>
</dbReference>
<feature type="transmembrane region" description="Helical" evidence="16">
    <location>
        <begin position="116"/>
        <end position="135"/>
    </location>
</feature>
<dbReference type="PANTHER" id="PTHR43507:SF20">
    <property type="entry name" value="NADH-UBIQUINONE OXIDOREDUCTASE CHAIN 4"/>
    <property type="match status" value="1"/>
</dbReference>
<feature type="transmembrane region" description="Helical" evidence="16">
    <location>
        <begin position="356"/>
        <end position="378"/>
    </location>
</feature>
<dbReference type="PRINTS" id="PR01437">
    <property type="entry name" value="NUOXDRDTASE4"/>
</dbReference>
<evidence type="ECO:0000256" key="6">
    <source>
        <dbReference type="ARBA" id="ARBA00022660"/>
    </source>
</evidence>
<keyword evidence="14 16" id="KW-0472">Membrane</keyword>
<evidence type="ECO:0000256" key="5">
    <source>
        <dbReference type="ARBA" id="ARBA00022448"/>
    </source>
</evidence>
<dbReference type="PANTHER" id="PTHR43507">
    <property type="entry name" value="NADH-UBIQUINONE OXIDOREDUCTASE CHAIN 4"/>
    <property type="match status" value="1"/>
</dbReference>
<geneLocation type="mitochondrion" evidence="19"/>
<dbReference type="InterPro" id="IPR001750">
    <property type="entry name" value="ND/Mrp_TM"/>
</dbReference>
<comment type="function">
    <text evidence="16">Core subunit of the mitochondrial membrane respiratory chain NADH dehydrogenase (Complex I) which catalyzes electron transfer from NADH through the respiratory chain, using ubiquinone as an electron acceptor. Essential for the catalytic activity and assembly of complex I.</text>
</comment>
<dbReference type="Pfam" id="PF00361">
    <property type="entry name" value="Proton_antipo_M"/>
    <property type="match status" value="1"/>
</dbReference>
<keyword evidence="6 16" id="KW-0679">Respiratory chain</keyword>
<feature type="transmembrane region" description="Helical" evidence="16">
    <location>
        <begin position="147"/>
        <end position="170"/>
    </location>
</feature>
<evidence type="ECO:0000259" key="18">
    <source>
        <dbReference type="Pfam" id="PF01059"/>
    </source>
</evidence>
<keyword evidence="7 16" id="KW-0812">Transmembrane</keyword>
<evidence type="ECO:0000256" key="7">
    <source>
        <dbReference type="ARBA" id="ARBA00022692"/>
    </source>
</evidence>
<evidence type="ECO:0000256" key="1">
    <source>
        <dbReference type="ARBA" id="ARBA00004225"/>
    </source>
</evidence>
<feature type="transmembrane region" description="Helical" evidence="16">
    <location>
        <begin position="190"/>
        <end position="212"/>
    </location>
</feature>
<keyword evidence="11 16" id="KW-0520">NAD</keyword>
<dbReference type="EMBL" id="KX298889">
    <property type="protein sequence ID" value="APB92056.1"/>
    <property type="molecule type" value="Genomic_DNA"/>
</dbReference>
<sequence>MLAIMFLAFSLLFQFSFQLNWYIRIWGFLLGTFFSIFILFSFTGTSLPTMSTHWFMLDTLSAPLITLTWWISSLMIISSQKAVKHSIFHPTSFTWYICSLNFILIVVFLSSHMLTFYASFEFSLIPTLILILGWGSQPERLQAGMYMMLYTITASLPLLTLIAVSTLSYNTPSFLLKSLMPFLALSHQTFTYWSYTFLGVMMLLASVLAFLVKLPMFSLHLWLPKAHVEAPVAGSMILAGVLLKLSGYGLIRTYMFFSFHINSFYTKDILLSFCLLGGVITSLICLRQTDLKALIAYSSIGHMSLMLAGILSNCYWGWQSALGMTLAHGLCSPAMFSIANFNYTNTGSRSIILNKGMLLVSPYLSLWWFLLCTLNMAAPPSINLLSEILVFPAILLNSIWLLLLVAIMSFFSACYSLFIYVSTQHGSFPKFILPSVNPNNLVSTSSFLLYAPANLLILKSEIIFNWTF</sequence>
<feature type="transmembrane region" description="Helical" evidence="16">
    <location>
        <begin position="232"/>
        <end position="257"/>
    </location>
</feature>
<proteinExistence type="inferred from homology"/>
<evidence type="ECO:0000313" key="19">
    <source>
        <dbReference type="EMBL" id="APB92056.1"/>
    </source>
</evidence>
<accession>A0A1J0CYG6</accession>
<keyword evidence="13 16" id="KW-0496">Mitochondrion</keyword>
<dbReference type="AlphaFoldDB" id="A0A1J0CYG6"/>
<dbReference type="InterPro" id="IPR003918">
    <property type="entry name" value="NADH_UbQ_OxRdtase"/>
</dbReference>
<comment type="similarity">
    <text evidence="2 16">Belongs to the complex I subunit 4 family.</text>
</comment>
<evidence type="ECO:0000256" key="14">
    <source>
        <dbReference type="ARBA" id="ARBA00023136"/>
    </source>
</evidence>
<keyword evidence="10 16" id="KW-1133">Transmembrane helix</keyword>
<keyword evidence="9 16" id="KW-0249">Electron transport</keyword>
<reference evidence="19" key="1">
    <citation type="journal article" date="2016" name="J. Molluscan Stud.">
        <title>Eight new mitogenomes for exploring the phylogeny and classification of Vetigastropoda.</title>
        <authorList>
            <person name="Lee H."/>
            <person name="Samadi S."/>
            <person name="Puillandre N."/>
            <person name="Tsai M.-H."/>
            <person name="Dai C.-F."/>
            <person name="Chen W.-J."/>
        </authorList>
    </citation>
    <scope>NUCLEOTIDE SEQUENCE</scope>
</reference>
<keyword evidence="12 16" id="KW-0830">Ubiquinone</keyword>
<feature type="transmembrane region" description="Helical" evidence="16">
    <location>
        <begin position="21"/>
        <end position="42"/>
    </location>
</feature>
<dbReference type="GO" id="GO:0042773">
    <property type="term" value="P:ATP synthesis coupled electron transport"/>
    <property type="evidence" value="ECO:0007669"/>
    <property type="project" value="InterPro"/>
</dbReference>
<dbReference type="Pfam" id="PF01059">
    <property type="entry name" value="Oxidored_q5_N"/>
    <property type="match status" value="1"/>
</dbReference>
<name>A0A1J0CYG6_9VEST</name>
<dbReference type="GO" id="GO:0048039">
    <property type="term" value="F:ubiquinone binding"/>
    <property type="evidence" value="ECO:0007669"/>
    <property type="project" value="TreeGrafter"/>
</dbReference>
<evidence type="ECO:0000256" key="15">
    <source>
        <dbReference type="ARBA" id="ARBA00049551"/>
    </source>
</evidence>
<dbReference type="GO" id="GO:0015990">
    <property type="term" value="P:electron transport coupled proton transport"/>
    <property type="evidence" value="ECO:0007669"/>
    <property type="project" value="TreeGrafter"/>
</dbReference>
<evidence type="ECO:0000256" key="8">
    <source>
        <dbReference type="ARBA" id="ARBA00022967"/>
    </source>
</evidence>
<dbReference type="GO" id="GO:0003954">
    <property type="term" value="F:NADH dehydrogenase activity"/>
    <property type="evidence" value="ECO:0007669"/>
    <property type="project" value="TreeGrafter"/>
</dbReference>
<evidence type="ECO:0000256" key="16">
    <source>
        <dbReference type="RuleBase" id="RU003297"/>
    </source>
</evidence>
<evidence type="ECO:0000256" key="13">
    <source>
        <dbReference type="ARBA" id="ARBA00023128"/>
    </source>
</evidence>
<evidence type="ECO:0000256" key="2">
    <source>
        <dbReference type="ARBA" id="ARBA00009025"/>
    </source>
</evidence>
<gene>
    <name evidence="19" type="primary">ND4</name>
</gene>
<comment type="subcellular location">
    <subcellularLocation>
        <location evidence="1 16">Mitochondrion membrane</location>
        <topology evidence="1 16">Multi-pass membrane protein</topology>
    </subcellularLocation>
</comment>
<feature type="transmembrane region" description="Helical" evidence="16">
    <location>
        <begin position="269"/>
        <end position="286"/>
    </location>
</feature>
<dbReference type="InterPro" id="IPR000260">
    <property type="entry name" value="NADH4_N"/>
</dbReference>
<dbReference type="GO" id="GO:0031966">
    <property type="term" value="C:mitochondrial membrane"/>
    <property type="evidence" value="ECO:0007669"/>
    <property type="project" value="UniProtKB-SubCell"/>
</dbReference>
<feature type="transmembrane region" description="Helical" evidence="16">
    <location>
        <begin position="54"/>
        <end position="72"/>
    </location>
</feature>
<organism evidence="19">
    <name type="scientific">Montfortula punctata</name>
    <dbReference type="NCBI Taxonomy" id="1906930"/>
    <lineage>
        <taxon>Eukaryota</taxon>
        <taxon>Metazoa</taxon>
        <taxon>Spiralia</taxon>
        <taxon>Lophotrochozoa</taxon>
        <taxon>Mollusca</taxon>
        <taxon>Gastropoda</taxon>
        <taxon>Vetigastropoda</taxon>
        <taxon>Lepetellida</taxon>
        <taxon>Fissurelloidea</taxon>
        <taxon>Fissurellidae</taxon>
        <taxon>Montfortula</taxon>
    </lineage>
</organism>
<evidence type="ECO:0000256" key="3">
    <source>
        <dbReference type="ARBA" id="ARBA00012944"/>
    </source>
</evidence>
<feature type="domain" description="NADH:ubiquinone oxidoreductase chain 4 N-terminal" evidence="18">
    <location>
        <begin position="1"/>
        <end position="106"/>
    </location>
</feature>
<evidence type="ECO:0000259" key="17">
    <source>
        <dbReference type="Pfam" id="PF00361"/>
    </source>
</evidence>
<protein>
    <recommendedName>
        <fullName evidence="4 16">NADH-ubiquinone oxidoreductase chain 4</fullName>
        <ecNumber evidence="3 16">7.1.1.2</ecNumber>
    </recommendedName>
</protein>
<feature type="transmembrane region" description="Helical" evidence="16">
    <location>
        <begin position="324"/>
        <end position="344"/>
    </location>
</feature>